<evidence type="ECO:0000256" key="2">
    <source>
        <dbReference type="ARBA" id="ARBA00012404"/>
    </source>
</evidence>
<dbReference type="GO" id="GO:0046417">
    <property type="term" value="P:chorismate metabolic process"/>
    <property type="evidence" value="ECO:0007669"/>
    <property type="project" value="InterPro"/>
</dbReference>
<keyword evidence="4 5" id="KW-0413">Isomerase</keyword>
<dbReference type="Gene3D" id="1.20.59.10">
    <property type="entry name" value="Chorismate mutase"/>
    <property type="match status" value="1"/>
</dbReference>
<evidence type="ECO:0000256" key="3">
    <source>
        <dbReference type="ARBA" id="ARBA00022729"/>
    </source>
</evidence>
<name>A0A0H3F762_RAHSY</name>
<feature type="signal peptide" evidence="6">
    <location>
        <begin position="1"/>
        <end position="19"/>
    </location>
</feature>
<dbReference type="InterPro" id="IPR051331">
    <property type="entry name" value="Chorismate_mutase-related"/>
</dbReference>
<dbReference type="InterPro" id="IPR036263">
    <property type="entry name" value="Chorismate_II_sf"/>
</dbReference>
<proteinExistence type="predicted"/>
<organism evidence="8 9">
    <name type="scientific">Rahnella sp. (strain Y9602)</name>
    <dbReference type="NCBI Taxonomy" id="2703885"/>
    <lineage>
        <taxon>Bacteria</taxon>
        <taxon>Pseudomonadati</taxon>
        <taxon>Pseudomonadota</taxon>
        <taxon>Gammaproteobacteria</taxon>
        <taxon>Enterobacterales</taxon>
        <taxon>Yersiniaceae</taxon>
        <taxon>Rahnella</taxon>
    </lineage>
</organism>
<dbReference type="eggNOG" id="COG1605">
    <property type="taxonomic scope" value="Bacteria"/>
</dbReference>
<comment type="pathway">
    <text evidence="1 5">Metabolic intermediate biosynthesis; prephenate biosynthesis; prephenate from chorismate: step 1/1.</text>
</comment>
<feature type="chain" id="PRO_5002608693" description="Chorismate mutase" evidence="6">
    <location>
        <begin position="20"/>
        <end position="184"/>
    </location>
</feature>
<dbReference type="GO" id="GO:0004106">
    <property type="term" value="F:chorismate mutase activity"/>
    <property type="evidence" value="ECO:0007669"/>
    <property type="project" value="UniProtKB-EC"/>
</dbReference>
<dbReference type="AlphaFoldDB" id="A0A0H3F762"/>
<accession>A0A0H3F762</accession>
<comment type="catalytic activity">
    <reaction evidence="5">
        <text>chorismate = prephenate</text>
        <dbReference type="Rhea" id="RHEA:13897"/>
        <dbReference type="ChEBI" id="CHEBI:29748"/>
        <dbReference type="ChEBI" id="CHEBI:29934"/>
        <dbReference type="EC" id="5.4.99.5"/>
    </reaction>
</comment>
<reference evidence="9" key="1">
    <citation type="submission" date="2011-01" db="EMBL/GenBank/DDBJ databases">
        <title>Complete sequence of chromosome of Rahnella sp. Y9602.</title>
        <authorList>
            <consortium name="US DOE Joint Genome Institute"/>
            <person name="Lucas S."/>
            <person name="Copeland A."/>
            <person name="Lapidus A."/>
            <person name="Cheng J.-F."/>
            <person name="Goodwin L."/>
            <person name="Pitluck S."/>
            <person name="Lu M."/>
            <person name="Detter J.C."/>
            <person name="Han C."/>
            <person name="Tapia R."/>
            <person name="Land M."/>
            <person name="Hauser L."/>
            <person name="Kyrpides N."/>
            <person name="Ivanova N."/>
            <person name="Ovchinnikova G."/>
            <person name="Pagani I."/>
            <person name="Sobecky P.A."/>
            <person name="Martinez R.J."/>
            <person name="Woyke T."/>
        </authorList>
    </citation>
    <scope>NUCLEOTIDE SEQUENCE [LARGE SCALE GENOMIC DNA]</scope>
    <source>
        <strain evidence="9">Y9602</strain>
    </source>
</reference>
<dbReference type="SMART" id="SM00830">
    <property type="entry name" value="CM_2"/>
    <property type="match status" value="1"/>
</dbReference>
<dbReference type="NCBIfam" id="NF005965">
    <property type="entry name" value="PRK08055.1"/>
    <property type="match status" value="1"/>
</dbReference>
<dbReference type="PROSITE" id="PS51168">
    <property type="entry name" value="CHORISMATE_MUT_2"/>
    <property type="match status" value="1"/>
</dbReference>
<dbReference type="EC" id="5.4.99.5" evidence="2 5"/>
<dbReference type="Pfam" id="PF01817">
    <property type="entry name" value="CM_2"/>
    <property type="match status" value="1"/>
</dbReference>
<dbReference type="RefSeq" id="WP_013574398.1">
    <property type="nucleotide sequence ID" value="NC_015061.1"/>
</dbReference>
<evidence type="ECO:0000256" key="5">
    <source>
        <dbReference type="PIRNR" id="PIRNR026640"/>
    </source>
</evidence>
<dbReference type="PANTHER" id="PTHR38041:SF2">
    <property type="entry name" value="SECRETED CHORISMATE MUTASE"/>
    <property type="match status" value="1"/>
</dbReference>
<dbReference type="OrthoDB" id="8445094at2"/>
<evidence type="ECO:0000313" key="8">
    <source>
        <dbReference type="EMBL" id="ADW72693.1"/>
    </source>
</evidence>
<evidence type="ECO:0000259" key="7">
    <source>
        <dbReference type="PROSITE" id="PS51168"/>
    </source>
</evidence>
<comment type="function">
    <text evidence="5">Catalyzes the Claisen rearrangement of chorismate to prephenate.</text>
</comment>
<reference evidence="8 9" key="2">
    <citation type="journal article" date="2012" name="J. Bacteriol.">
        <title>Complete Genome Sequence of Rahnella sp. Strain Y9602, a Gammaproteobacterium Isolate from Metal- and Radionuclide-Contaminated Soil.</title>
        <authorList>
            <person name="Martinez R.J."/>
            <person name="Bruce D."/>
            <person name="Detter C."/>
            <person name="Goodwin L.A."/>
            <person name="Han J."/>
            <person name="Han C.S."/>
            <person name="Held B."/>
            <person name="Land M.L."/>
            <person name="Mikhailova N."/>
            <person name="Nolan M."/>
            <person name="Pennacchio L."/>
            <person name="Pitluck S."/>
            <person name="Tapia R."/>
            <person name="Woyke T."/>
            <person name="Sobecky P.A."/>
        </authorList>
    </citation>
    <scope>NUCLEOTIDE SEQUENCE [LARGE SCALE GENOMIC DNA]</scope>
    <source>
        <strain evidence="8 9">Y9602</strain>
    </source>
</reference>
<dbReference type="PIRSF" id="PIRSF026640">
    <property type="entry name" value="Peripl_chor_mut"/>
    <property type="match status" value="1"/>
</dbReference>
<dbReference type="PANTHER" id="PTHR38041">
    <property type="entry name" value="CHORISMATE MUTASE"/>
    <property type="match status" value="1"/>
</dbReference>
<evidence type="ECO:0000256" key="1">
    <source>
        <dbReference type="ARBA" id="ARBA00004817"/>
    </source>
</evidence>
<protein>
    <recommendedName>
        <fullName evidence="2 5">Chorismate mutase</fullName>
        <ecNumber evidence="2 5">5.4.99.5</ecNumber>
    </recommendedName>
</protein>
<dbReference type="HOGENOM" id="CLU_118625_0_0_6"/>
<dbReference type="NCBIfam" id="TIGR01806">
    <property type="entry name" value="CM_mono2"/>
    <property type="match status" value="1"/>
</dbReference>
<dbReference type="KEGG" id="rah:Rahaq_1070"/>
<dbReference type="InterPro" id="IPR002701">
    <property type="entry name" value="CM_II_prokaryot"/>
</dbReference>
<dbReference type="GO" id="GO:0009697">
    <property type="term" value="P:salicylic acid biosynthetic process"/>
    <property type="evidence" value="ECO:0007669"/>
    <property type="project" value="TreeGrafter"/>
</dbReference>
<evidence type="ECO:0000313" key="9">
    <source>
        <dbReference type="Proteomes" id="UP000007257"/>
    </source>
</evidence>
<dbReference type="InterPro" id="IPR008240">
    <property type="entry name" value="Chorismate_mutase_periplasmic"/>
</dbReference>
<dbReference type="SUPFAM" id="SSF48600">
    <property type="entry name" value="Chorismate mutase II"/>
    <property type="match status" value="1"/>
</dbReference>
<evidence type="ECO:0000256" key="6">
    <source>
        <dbReference type="SAM" id="SignalP"/>
    </source>
</evidence>
<dbReference type="InterPro" id="IPR036979">
    <property type="entry name" value="CM_dom_sf"/>
</dbReference>
<dbReference type="EMBL" id="CP002505">
    <property type="protein sequence ID" value="ADW72693.1"/>
    <property type="molecule type" value="Genomic_DNA"/>
</dbReference>
<dbReference type="Proteomes" id="UP000007257">
    <property type="component" value="Chromosome"/>
</dbReference>
<feature type="domain" description="Chorismate mutase" evidence="7">
    <location>
        <begin position="1"/>
        <end position="101"/>
    </location>
</feature>
<dbReference type="GeneID" id="95418226"/>
<sequence precursor="true">MAYIMVFLSSLFMVGSVYAASVPATAISSLTTAMNERMVDMKDVAAYKAANHLPVEDLVREKKVLSLAQTEAEEAGLDPHSVLPFIQAQMDVAKAIQYRYFADWLSQPDMGDKPKSLDRVRDSISAQDKQILSAISQRLLAGGFSEEDKSEIMILLHAPQLTEVDKARLVQGLSGIRRVKQAEG</sequence>
<evidence type="ECO:0000256" key="4">
    <source>
        <dbReference type="ARBA" id="ARBA00023235"/>
    </source>
</evidence>
<keyword evidence="3 6" id="KW-0732">Signal</keyword>
<dbReference type="UniPathway" id="UPA00120">
    <property type="reaction ID" value="UER00203"/>
</dbReference>
<gene>
    <name evidence="8" type="ordered locus">Rahaq_1070</name>
</gene>